<evidence type="ECO:0000313" key="2">
    <source>
        <dbReference type="Proteomes" id="UP001302249"/>
    </source>
</evidence>
<dbReference type="EMBL" id="CP135076">
    <property type="protein sequence ID" value="WNO53174.1"/>
    <property type="molecule type" value="Genomic_DNA"/>
</dbReference>
<name>A0ABZ0B706_9SPHN</name>
<reference evidence="1 2" key="1">
    <citation type="submission" date="2023-09" db="EMBL/GenBank/DDBJ databases">
        <authorList>
            <person name="Rey-Velasco X."/>
        </authorList>
    </citation>
    <scope>NUCLEOTIDE SEQUENCE [LARGE SCALE GENOMIC DNA]</scope>
    <source>
        <strain evidence="1 2">W311</strain>
    </source>
</reference>
<gene>
    <name evidence="1" type="ORF">RPR59_12065</name>
</gene>
<protein>
    <submittedName>
        <fullName evidence="1">Uncharacterized protein</fullName>
    </submittedName>
</protein>
<sequence>MVLFSNSIGENFEEMRMPSDKVVELDGWADFAGVLQDEVTAIGHEGLLLIRNFELVTCDVDADMNPIGETNRLDLVRRTGTDRDAASLMWNAPGHDFEHDRAPTGKGPADIIYAYVAELTKNGYRVHYLPDGEPEDWNLTEGLFETDGVLVYDAGKLDRVSKNEHWFKGDPRDALLLVFKLRSEDADSCA</sequence>
<dbReference type="RefSeq" id="WP_313914377.1">
    <property type="nucleotide sequence ID" value="NZ_CP135076.1"/>
</dbReference>
<proteinExistence type="predicted"/>
<dbReference type="Proteomes" id="UP001302249">
    <property type="component" value="Chromosome"/>
</dbReference>
<accession>A0ABZ0B706</accession>
<keyword evidence="2" id="KW-1185">Reference proteome</keyword>
<evidence type="ECO:0000313" key="1">
    <source>
        <dbReference type="EMBL" id="WNO53174.1"/>
    </source>
</evidence>
<organism evidence="1 2">
    <name type="scientific">Stakelama saccharophila</name>
    <dbReference type="NCBI Taxonomy" id="3075605"/>
    <lineage>
        <taxon>Bacteria</taxon>
        <taxon>Pseudomonadati</taxon>
        <taxon>Pseudomonadota</taxon>
        <taxon>Alphaproteobacteria</taxon>
        <taxon>Sphingomonadales</taxon>
        <taxon>Sphingomonadaceae</taxon>
        <taxon>Stakelama</taxon>
    </lineage>
</organism>